<feature type="compositionally biased region" description="Polar residues" evidence="2">
    <location>
        <begin position="396"/>
        <end position="410"/>
    </location>
</feature>
<proteinExistence type="predicted"/>
<feature type="region of interest" description="Disordered" evidence="2">
    <location>
        <begin position="313"/>
        <end position="372"/>
    </location>
</feature>
<keyword evidence="3" id="KW-1185">Reference proteome</keyword>
<accession>A0A1I8GN29</accession>
<evidence type="ECO:0000313" key="4">
    <source>
        <dbReference type="WBParaSite" id="maker-uti_cns_0002535-snap-gene-0.6-mRNA-1"/>
    </source>
</evidence>
<feature type="compositionally biased region" description="Polar residues" evidence="2">
    <location>
        <begin position="340"/>
        <end position="365"/>
    </location>
</feature>
<evidence type="ECO:0000256" key="1">
    <source>
        <dbReference type="SAM" id="Coils"/>
    </source>
</evidence>
<feature type="compositionally biased region" description="Polar residues" evidence="2">
    <location>
        <begin position="66"/>
        <end position="81"/>
    </location>
</feature>
<feature type="region of interest" description="Disordered" evidence="2">
    <location>
        <begin position="416"/>
        <end position="435"/>
    </location>
</feature>
<protein>
    <submittedName>
        <fullName evidence="4">IF rod domain-containing protein</fullName>
    </submittedName>
</protein>
<feature type="region of interest" description="Disordered" evidence="2">
    <location>
        <begin position="391"/>
        <end position="410"/>
    </location>
</feature>
<dbReference type="AlphaFoldDB" id="A0A1I8GN29"/>
<name>A0A1I8GN29_9PLAT</name>
<keyword evidence="1" id="KW-0175">Coiled coil</keyword>
<feature type="compositionally biased region" description="Polar residues" evidence="2">
    <location>
        <begin position="90"/>
        <end position="102"/>
    </location>
</feature>
<reference evidence="4" key="1">
    <citation type="submission" date="2016-11" db="UniProtKB">
        <authorList>
            <consortium name="WormBaseParasite"/>
        </authorList>
    </citation>
    <scope>IDENTIFICATION</scope>
</reference>
<evidence type="ECO:0000256" key="2">
    <source>
        <dbReference type="SAM" id="MobiDB-lite"/>
    </source>
</evidence>
<organism evidence="3 4">
    <name type="scientific">Macrostomum lignano</name>
    <dbReference type="NCBI Taxonomy" id="282301"/>
    <lineage>
        <taxon>Eukaryota</taxon>
        <taxon>Metazoa</taxon>
        <taxon>Spiralia</taxon>
        <taxon>Lophotrochozoa</taxon>
        <taxon>Platyhelminthes</taxon>
        <taxon>Rhabditophora</taxon>
        <taxon>Macrostomorpha</taxon>
        <taxon>Macrostomida</taxon>
        <taxon>Macrostomidae</taxon>
        <taxon>Macrostomum</taxon>
    </lineage>
</organism>
<feature type="coiled-coil region" evidence="1">
    <location>
        <begin position="272"/>
        <end position="306"/>
    </location>
</feature>
<dbReference type="WBParaSite" id="maker-uti_cns_0002535-snap-gene-0.6-mRNA-1">
    <property type="protein sequence ID" value="maker-uti_cns_0002535-snap-gene-0.6-mRNA-1"/>
    <property type="gene ID" value="maker-uti_cns_0002535-snap-gene-0.6"/>
</dbReference>
<sequence length="435" mass="47699">PGKSRWTGEFPLSPDKGRSSERRIPSPSRQDQTVQAARVEATPAGHRHQLPPPPPPQRHSQGPSPVSSAGWTMAQPQQPAVQSGGCHAPSESSLDSAFSTKSGEAKTTRPAASTETAVPYQPPQNAGLICGLRALQQAVARSRQTVDAGVGEARDSAARLGAEFAAFRVDIEKRINDLANGKFVESLSDDDGLSEAYKEFTEQQKEISALLANLEAGLLSGERGPTDSKEFIESVSARLKIVQTMLASHESLMHSEIELAVEERLEQRRAQIDSYARLRDSARQALEDAKRRSNCLEVAMETVKRATCTEAMLQETSQQQQQPQQNQKEKSPQTKPLEPKSNNLQATEPAGSTNRPVQHQPQHQLGSRVEDGSETLKLNCRLNDESDEIKYRGVDFQQQQQTAGETNSESMVVWERQNPFNTPLLQPGASANRDN</sequence>
<feature type="compositionally biased region" description="Basic and acidic residues" evidence="2">
    <location>
        <begin position="15"/>
        <end position="24"/>
    </location>
</feature>
<feature type="region of interest" description="Disordered" evidence="2">
    <location>
        <begin position="1"/>
        <end position="121"/>
    </location>
</feature>
<dbReference type="Proteomes" id="UP000095280">
    <property type="component" value="Unplaced"/>
</dbReference>
<evidence type="ECO:0000313" key="3">
    <source>
        <dbReference type="Proteomes" id="UP000095280"/>
    </source>
</evidence>
<feature type="compositionally biased region" description="Low complexity" evidence="2">
    <location>
        <begin position="314"/>
        <end position="326"/>
    </location>
</feature>